<feature type="compositionally biased region" description="Basic residues" evidence="1">
    <location>
        <begin position="1"/>
        <end position="18"/>
    </location>
</feature>
<reference evidence="3" key="1">
    <citation type="submission" date="2014-03" db="EMBL/GenBank/DDBJ databases">
        <authorList>
            <person name="Aksoy S."/>
            <person name="Warren W."/>
            <person name="Wilson R.K."/>
        </authorList>
    </citation>
    <scope>NUCLEOTIDE SEQUENCE [LARGE SCALE GENOMIC DNA]</scope>
    <source>
        <strain evidence="3">IAEA</strain>
    </source>
</reference>
<feature type="compositionally biased region" description="Basic and acidic residues" evidence="1">
    <location>
        <begin position="22"/>
        <end position="34"/>
    </location>
</feature>
<evidence type="ECO:0000313" key="3">
    <source>
        <dbReference type="Proteomes" id="UP000092445"/>
    </source>
</evidence>
<dbReference type="Proteomes" id="UP000092445">
    <property type="component" value="Unassembled WGS sequence"/>
</dbReference>
<dbReference type="EnsemblMetazoa" id="GPAI011781-RA">
    <property type="protein sequence ID" value="GPAI011781-PA"/>
    <property type="gene ID" value="GPAI011781"/>
</dbReference>
<feature type="region of interest" description="Disordered" evidence="1">
    <location>
        <begin position="1"/>
        <end position="41"/>
    </location>
</feature>
<dbReference type="AlphaFoldDB" id="A0A1A9ZE12"/>
<evidence type="ECO:0000256" key="1">
    <source>
        <dbReference type="SAM" id="MobiDB-lite"/>
    </source>
</evidence>
<keyword evidence="3" id="KW-1185">Reference proteome</keyword>
<organism evidence="2 3">
    <name type="scientific">Glossina pallidipes</name>
    <name type="common">Tsetse fly</name>
    <dbReference type="NCBI Taxonomy" id="7398"/>
    <lineage>
        <taxon>Eukaryota</taxon>
        <taxon>Metazoa</taxon>
        <taxon>Ecdysozoa</taxon>
        <taxon>Arthropoda</taxon>
        <taxon>Hexapoda</taxon>
        <taxon>Insecta</taxon>
        <taxon>Pterygota</taxon>
        <taxon>Neoptera</taxon>
        <taxon>Endopterygota</taxon>
        <taxon>Diptera</taxon>
        <taxon>Brachycera</taxon>
        <taxon>Muscomorpha</taxon>
        <taxon>Hippoboscoidea</taxon>
        <taxon>Glossinidae</taxon>
        <taxon>Glossina</taxon>
    </lineage>
</organism>
<accession>A0A1A9ZE12</accession>
<name>A0A1A9ZE12_GLOPL</name>
<dbReference type="VEuPathDB" id="VectorBase:GPAI011781"/>
<evidence type="ECO:0000313" key="2">
    <source>
        <dbReference type="EnsemblMetazoa" id="GPAI011781-PA"/>
    </source>
</evidence>
<sequence>MGKRNVRNGRVSKRRPKQKPAYVKETRRSQKSEKSANVSTRFPRKAEPNVIGSVFEETLISYLKEPMEKCMRATPPGSSDSIGENDCILIEAYEEIIEISDDDSNTSVNKNIQEQSASETEQLVNDSLSGLVRKNNSIAQSKSISTQRSISKIHVGENTSKTLIRLKRIVEKSSTILNRSSLEKLMDPEITSSSTVSRTTLHCNSRLNTSVNDHECDSTILNRKTHGSGNHVIIDRIENDIALQLKT</sequence>
<protein>
    <submittedName>
        <fullName evidence="2">Uncharacterized protein</fullName>
    </submittedName>
</protein>
<proteinExistence type="predicted"/>
<reference evidence="2" key="2">
    <citation type="submission" date="2020-05" db="UniProtKB">
        <authorList>
            <consortium name="EnsemblMetazoa"/>
        </authorList>
    </citation>
    <scope>IDENTIFICATION</scope>
    <source>
        <strain evidence="2">IAEA</strain>
    </source>
</reference>